<dbReference type="InterPro" id="IPR000719">
    <property type="entry name" value="Prot_kinase_dom"/>
</dbReference>
<gene>
    <name evidence="3" type="ORF">QVD17_21181</name>
</gene>
<dbReference type="Pfam" id="PF00069">
    <property type="entry name" value="Pkinase"/>
    <property type="match status" value="1"/>
</dbReference>
<proteinExistence type="predicted"/>
<dbReference type="SUPFAM" id="SSF49562">
    <property type="entry name" value="C2 domain (Calcium/lipid-binding domain, CaLB)"/>
    <property type="match status" value="1"/>
</dbReference>
<dbReference type="Gene3D" id="1.10.510.10">
    <property type="entry name" value="Transferase(Phosphotransferase) domain 1"/>
    <property type="match status" value="1"/>
</dbReference>
<dbReference type="CDD" id="cd00030">
    <property type="entry name" value="C2"/>
    <property type="match status" value="1"/>
</dbReference>
<dbReference type="InterPro" id="IPR035892">
    <property type="entry name" value="C2_domain_sf"/>
</dbReference>
<feature type="domain" description="C2" evidence="1">
    <location>
        <begin position="124"/>
        <end position="248"/>
    </location>
</feature>
<evidence type="ECO:0000259" key="2">
    <source>
        <dbReference type="PROSITE" id="PS50011"/>
    </source>
</evidence>
<dbReference type="EMBL" id="JAUHHV010000005">
    <property type="protein sequence ID" value="KAK1425820.1"/>
    <property type="molecule type" value="Genomic_DNA"/>
</dbReference>
<dbReference type="PROSITE" id="PS50011">
    <property type="entry name" value="PROTEIN_KINASE_DOM"/>
    <property type="match status" value="1"/>
</dbReference>
<dbReference type="Pfam" id="PF00168">
    <property type="entry name" value="C2"/>
    <property type="match status" value="1"/>
</dbReference>
<organism evidence="3 4">
    <name type="scientific">Tagetes erecta</name>
    <name type="common">African marigold</name>
    <dbReference type="NCBI Taxonomy" id="13708"/>
    <lineage>
        <taxon>Eukaryota</taxon>
        <taxon>Viridiplantae</taxon>
        <taxon>Streptophyta</taxon>
        <taxon>Embryophyta</taxon>
        <taxon>Tracheophyta</taxon>
        <taxon>Spermatophyta</taxon>
        <taxon>Magnoliopsida</taxon>
        <taxon>eudicotyledons</taxon>
        <taxon>Gunneridae</taxon>
        <taxon>Pentapetalae</taxon>
        <taxon>asterids</taxon>
        <taxon>campanulids</taxon>
        <taxon>Asterales</taxon>
        <taxon>Asteraceae</taxon>
        <taxon>Asteroideae</taxon>
        <taxon>Heliantheae alliance</taxon>
        <taxon>Tageteae</taxon>
        <taxon>Tagetes</taxon>
    </lineage>
</organism>
<evidence type="ECO:0000313" key="3">
    <source>
        <dbReference type="EMBL" id="KAK1425820.1"/>
    </source>
</evidence>
<dbReference type="PANTHER" id="PTHR27003">
    <property type="entry name" value="OS07G0166700 PROTEIN"/>
    <property type="match status" value="1"/>
</dbReference>
<dbReference type="SMART" id="SM00239">
    <property type="entry name" value="C2"/>
    <property type="match status" value="1"/>
</dbReference>
<evidence type="ECO:0000259" key="1">
    <source>
        <dbReference type="PROSITE" id="PS50004"/>
    </source>
</evidence>
<dbReference type="Proteomes" id="UP001229421">
    <property type="component" value="Unassembled WGS sequence"/>
</dbReference>
<sequence>MNAKISDFGLSKFGPANEKYTFLFSNPVGTDGYCDPLYAETKLLTKESDVYSFGVVLFEVLCGRLCIDYNNVQNPPLVVLARESYEQNTINEIVYSNIKGEINHYSLEVFATIAYQCLKLNRKERPLMRDVVRALEAALRHQANIEEHASECGGLLVVTIDRGYNLGRKPYVHLHLRQDLRATTKKTAENQVWDETFKFTLDKPSKATLRLMVFTDSWFDHIRGRYHLGMVDISVADVIKKGRLKDTYNFGNGHLRVELQWEPSSFPVKTKPQFMQFMTSFYKVVIRGVKGE</sequence>
<name>A0AAD8NRM9_TARER</name>
<reference evidence="3" key="1">
    <citation type="journal article" date="2023" name="bioRxiv">
        <title>Improved chromosome-level genome assembly for marigold (Tagetes erecta).</title>
        <authorList>
            <person name="Jiang F."/>
            <person name="Yuan L."/>
            <person name="Wang S."/>
            <person name="Wang H."/>
            <person name="Xu D."/>
            <person name="Wang A."/>
            <person name="Fan W."/>
        </authorList>
    </citation>
    <scope>NUCLEOTIDE SEQUENCE</scope>
    <source>
        <strain evidence="3">WSJ</strain>
        <tissue evidence="3">Leaf</tissue>
    </source>
</reference>
<comment type="caution">
    <text evidence="3">The sequence shown here is derived from an EMBL/GenBank/DDBJ whole genome shotgun (WGS) entry which is preliminary data.</text>
</comment>
<evidence type="ECO:0008006" key="5">
    <source>
        <dbReference type="Google" id="ProtNLM"/>
    </source>
</evidence>
<dbReference type="InterPro" id="IPR000008">
    <property type="entry name" value="C2_dom"/>
</dbReference>
<dbReference type="InterPro" id="IPR011009">
    <property type="entry name" value="Kinase-like_dom_sf"/>
</dbReference>
<dbReference type="SUPFAM" id="SSF56112">
    <property type="entry name" value="Protein kinase-like (PK-like)"/>
    <property type="match status" value="1"/>
</dbReference>
<dbReference type="GO" id="GO:0009506">
    <property type="term" value="C:plasmodesma"/>
    <property type="evidence" value="ECO:0007669"/>
    <property type="project" value="TreeGrafter"/>
</dbReference>
<dbReference type="InterPro" id="IPR045272">
    <property type="entry name" value="ANXUR1/2-like"/>
</dbReference>
<dbReference type="PANTHER" id="PTHR27003:SF359">
    <property type="entry name" value="SERINE_THREONINE-PROTEIN KINASE UNC-51-RELATED"/>
    <property type="match status" value="1"/>
</dbReference>
<dbReference type="GO" id="GO:0005524">
    <property type="term" value="F:ATP binding"/>
    <property type="evidence" value="ECO:0007669"/>
    <property type="project" value="InterPro"/>
</dbReference>
<dbReference type="GO" id="GO:0004714">
    <property type="term" value="F:transmembrane receptor protein tyrosine kinase activity"/>
    <property type="evidence" value="ECO:0007669"/>
    <property type="project" value="InterPro"/>
</dbReference>
<dbReference type="Gene3D" id="2.60.40.150">
    <property type="entry name" value="C2 domain"/>
    <property type="match status" value="1"/>
</dbReference>
<feature type="domain" description="Protein kinase" evidence="2">
    <location>
        <begin position="1"/>
        <end position="139"/>
    </location>
</feature>
<dbReference type="PROSITE" id="PS50004">
    <property type="entry name" value="C2"/>
    <property type="match status" value="1"/>
</dbReference>
<dbReference type="GO" id="GO:0005886">
    <property type="term" value="C:plasma membrane"/>
    <property type="evidence" value="ECO:0007669"/>
    <property type="project" value="TreeGrafter"/>
</dbReference>
<accession>A0AAD8NRM9</accession>
<dbReference type="AlphaFoldDB" id="A0AAD8NRM9"/>
<keyword evidence="4" id="KW-1185">Reference proteome</keyword>
<evidence type="ECO:0000313" key="4">
    <source>
        <dbReference type="Proteomes" id="UP001229421"/>
    </source>
</evidence>
<protein>
    <recommendedName>
        <fullName evidence="5">C2 domain-containing protein</fullName>
    </recommendedName>
</protein>